<keyword evidence="2" id="KW-1185">Reference proteome</keyword>
<organism evidence="1 2">
    <name type="scientific">Hyalomma asiaticum</name>
    <name type="common">Tick</name>
    <dbReference type="NCBI Taxonomy" id="266040"/>
    <lineage>
        <taxon>Eukaryota</taxon>
        <taxon>Metazoa</taxon>
        <taxon>Ecdysozoa</taxon>
        <taxon>Arthropoda</taxon>
        <taxon>Chelicerata</taxon>
        <taxon>Arachnida</taxon>
        <taxon>Acari</taxon>
        <taxon>Parasitiformes</taxon>
        <taxon>Ixodida</taxon>
        <taxon>Ixodoidea</taxon>
        <taxon>Ixodidae</taxon>
        <taxon>Hyalomminae</taxon>
        <taxon>Hyalomma</taxon>
    </lineage>
</organism>
<accession>A0ACB7TEM6</accession>
<gene>
    <name evidence="1" type="ORF">HPB50_010971</name>
</gene>
<comment type="caution">
    <text evidence="1">The sequence shown here is derived from an EMBL/GenBank/DDBJ whole genome shotgun (WGS) entry which is preliminary data.</text>
</comment>
<dbReference type="EMBL" id="CM023481">
    <property type="protein sequence ID" value="KAH6945977.1"/>
    <property type="molecule type" value="Genomic_DNA"/>
</dbReference>
<evidence type="ECO:0000313" key="2">
    <source>
        <dbReference type="Proteomes" id="UP000821845"/>
    </source>
</evidence>
<reference evidence="1" key="1">
    <citation type="submission" date="2020-05" db="EMBL/GenBank/DDBJ databases">
        <title>Large-scale comparative analyses of tick genomes elucidate their genetic diversity and vector capacities.</title>
        <authorList>
            <person name="Jia N."/>
            <person name="Wang J."/>
            <person name="Shi W."/>
            <person name="Du L."/>
            <person name="Sun Y."/>
            <person name="Zhan W."/>
            <person name="Jiang J."/>
            <person name="Wang Q."/>
            <person name="Zhang B."/>
            <person name="Ji P."/>
            <person name="Sakyi L.B."/>
            <person name="Cui X."/>
            <person name="Yuan T."/>
            <person name="Jiang B."/>
            <person name="Yang W."/>
            <person name="Lam T.T.-Y."/>
            <person name="Chang Q."/>
            <person name="Ding S."/>
            <person name="Wang X."/>
            <person name="Zhu J."/>
            <person name="Ruan X."/>
            <person name="Zhao L."/>
            <person name="Wei J."/>
            <person name="Que T."/>
            <person name="Du C."/>
            <person name="Cheng J."/>
            <person name="Dai P."/>
            <person name="Han X."/>
            <person name="Huang E."/>
            <person name="Gao Y."/>
            <person name="Liu J."/>
            <person name="Shao H."/>
            <person name="Ye R."/>
            <person name="Li L."/>
            <person name="Wei W."/>
            <person name="Wang X."/>
            <person name="Wang C."/>
            <person name="Yang T."/>
            <person name="Huo Q."/>
            <person name="Li W."/>
            <person name="Guo W."/>
            <person name="Chen H."/>
            <person name="Zhou L."/>
            <person name="Ni X."/>
            <person name="Tian J."/>
            <person name="Zhou Y."/>
            <person name="Sheng Y."/>
            <person name="Liu T."/>
            <person name="Pan Y."/>
            <person name="Xia L."/>
            <person name="Li J."/>
            <person name="Zhao F."/>
            <person name="Cao W."/>
        </authorList>
    </citation>
    <scope>NUCLEOTIDE SEQUENCE</scope>
    <source>
        <strain evidence="1">Hyas-2018</strain>
    </source>
</reference>
<evidence type="ECO:0000313" key="1">
    <source>
        <dbReference type="EMBL" id="KAH6945977.1"/>
    </source>
</evidence>
<dbReference type="Proteomes" id="UP000821845">
    <property type="component" value="Chromosome 1"/>
</dbReference>
<name>A0ACB7TEM6_HYAAI</name>
<proteinExistence type="predicted"/>
<sequence>MVRIFDEAGECELPAIRARASDGREPLTRRHHRTFISVKLSRYSGKPGLINVLNPTFSSVKMRQMAPVVHSCVETMLEVLDERCRAQQTVDMLKVAQGYSLDVITKCAFAWQVDCQKNPNDPLLLGVRKIFEEAESTAVCNAIRFPLLRVVLTYLYRLSDYYKVMHRMIDNLRQVIELRRRESKVSATDMLQLMLEAQAGAEVSNNRTIGREVRLIEDRHVVGNAFIFLAAGFETTATSLGFLMYLLATHPDEQEKLHDEIEGAFGTDRELSYERVQMLKRLDMVIQEALRIYPPVVLFISRRCDKDTTIMGQFFPAGVNIMVPTWHLHHDPALWPEPFEFRPERFDPDGAGGLSQHQAAYLPFGLGPRVCIGKRFALLELKMAVCRVLREYRVVRCEETQVPLKLIVPSVIINPERGVVVKLERR</sequence>
<protein>
    <submittedName>
        <fullName evidence="1">Uncharacterized protein</fullName>
    </submittedName>
</protein>